<keyword evidence="6" id="KW-0973">c-di-GMP</keyword>
<dbReference type="PRINTS" id="PR00034">
    <property type="entry name" value="HTHCRP"/>
</dbReference>
<dbReference type="InterPro" id="IPR000595">
    <property type="entry name" value="cNMP-bd_dom"/>
</dbReference>
<evidence type="ECO:0000313" key="16">
    <source>
        <dbReference type="EMBL" id="GAA5069863.1"/>
    </source>
</evidence>
<evidence type="ECO:0000256" key="10">
    <source>
        <dbReference type="ARBA" id="ARBA00023159"/>
    </source>
</evidence>
<evidence type="ECO:0000256" key="5">
    <source>
        <dbReference type="ARBA" id="ARBA00022533"/>
    </source>
</evidence>
<proteinExistence type="predicted"/>
<comment type="subcellular location">
    <subcellularLocation>
        <location evidence="1">Cytoplasm</location>
    </subcellularLocation>
</comment>
<dbReference type="Gene3D" id="1.10.10.10">
    <property type="entry name" value="Winged helix-like DNA-binding domain superfamily/Winged helix DNA-binding domain"/>
    <property type="match status" value="1"/>
</dbReference>
<keyword evidence="7" id="KW-0805">Transcription regulation</keyword>
<name>A0ABP9L3R5_9GAMM</name>
<dbReference type="SUPFAM" id="SSF51206">
    <property type="entry name" value="cAMP-binding domain-like"/>
    <property type="match status" value="1"/>
</dbReference>
<dbReference type="Pfam" id="PF13545">
    <property type="entry name" value="HTH_Crp_2"/>
    <property type="match status" value="1"/>
</dbReference>
<dbReference type="InterPro" id="IPR012318">
    <property type="entry name" value="HTH_CRP"/>
</dbReference>
<feature type="region of interest" description="Disordered" evidence="13">
    <location>
        <begin position="185"/>
        <end position="210"/>
    </location>
</feature>
<organism evidence="16 17">
    <name type="scientific">Lysobacter panacisoli</name>
    <dbReference type="NCBI Taxonomy" id="1255263"/>
    <lineage>
        <taxon>Bacteria</taxon>
        <taxon>Pseudomonadati</taxon>
        <taxon>Pseudomonadota</taxon>
        <taxon>Gammaproteobacteria</taxon>
        <taxon>Lysobacterales</taxon>
        <taxon>Lysobacteraceae</taxon>
        <taxon>Lysobacter</taxon>
    </lineage>
</organism>
<dbReference type="PROSITE" id="PS51063">
    <property type="entry name" value="HTH_CRP_2"/>
    <property type="match status" value="1"/>
</dbReference>
<keyword evidence="17" id="KW-1185">Reference proteome</keyword>
<dbReference type="CDD" id="cd00038">
    <property type="entry name" value="CAP_ED"/>
    <property type="match status" value="1"/>
</dbReference>
<reference evidence="17" key="1">
    <citation type="journal article" date="2019" name="Int. J. Syst. Evol. Microbiol.">
        <title>The Global Catalogue of Microorganisms (GCM) 10K type strain sequencing project: providing services to taxonomists for standard genome sequencing and annotation.</title>
        <authorList>
            <consortium name="The Broad Institute Genomics Platform"/>
            <consortium name="The Broad Institute Genome Sequencing Center for Infectious Disease"/>
            <person name="Wu L."/>
            <person name="Ma J."/>
        </authorList>
    </citation>
    <scope>NUCLEOTIDE SEQUENCE [LARGE SCALE GENOMIC DNA]</scope>
    <source>
        <strain evidence="17">JCM 19212</strain>
    </source>
</reference>
<evidence type="ECO:0000256" key="12">
    <source>
        <dbReference type="ARBA" id="ARBA00031697"/>
    </source>
</evidence>
<dbReference type="Pfam" id="PF00027">
    <property type="entry name" value="cNMP_binding"/>
    <property type="match status" value="1"/>
</dbReference>
<keyword evidence="9" id="KW-0238">DNA-binding</keyword>
<evidence type="ECO:0000256" key="2">
    <source>
        <dbReference type="ARBA" id="ARBA00011738"/>
    </source>
</evidence>
<keyword evidence="4" id="KW-0678">Repressor</keyword>
<dbReference type="InterPro" id="IPR036390">
    <property type="entry name" value="WH_DNA-bd_sf"/>
</dbReference>
<evidence type="ECO:0000259" key="14">
    <source>
        <dbReference type="PROSITE" id="PS50042"/>
    </source>
</evidence>
<evidence type="ECO:0000259" key="15">
    <source>
        <dbReference type="PROSITE" id="PS51063"/>
    </source>
</evidence>
<gene>
    <name evidence="16" type="ORF">GCM10025759_07140</name>
</gene>
<dbReference type="Gene3D" id="2.60.120.10">
    <property type="entry name" value="Jelly Rolls"/>
    <property type="match status" value="1"/>
</dbReference>
<evidence type="ECO:0000256" key="6">
    <source>
        <dbReference type="ARBA" id="ARBA00022636"/>
    </source>
</evidence>
<comment type="caution">
    <text evidence="16">The sequence shown here is derived from an EMBL/GenBank/DDBJ whole genome shotgun (WGS) entry which is preliminary data.</text>
</comment>
<dbReference type="SMART" id="SM00419">
    <property type="entry name" value="HTH_CRP"/>
    <property type="match status" value="1"/>
</dbReference>
<evidence type="ECO:0000313" key="17">
    <source>
        <dbReference type="Proteomes" id="UP001501083"/>
    </source>
</evidence>
<evidence type="ECO:0000256" key="13">
    <source>
        <dbReference type="SAM" id="MobiDB-lite"/>
    </source>
</evidence>
<dbReference type="InterPro" id="IPR036388">
    <property type="entry name" value="WH-like_DNA-bd_sf"/>
</dbReference>
<evidence type="ECO:0000256" key="9">
    <source>
        <dbReference type="ARBA" id="ARBA00023125"/>
    </source>
</evidence>
<dbReference type="PROSITE" id="PS50042">
    <property type="entry name" value="CNMP_BINDING_3"/>
    <property type="match status" value="1"/>
</dbReference>
<dbReference type="CDD" id="cd00092">
    <property type="entry name" value="HTH_CRP"/>
    <property type="match status" value="1"/>
</dbReference>
<evidence type="ECO:0000256" key="11">
    <source>
        <dbReference type="ARBA" id="ARBA00023163"/>
    </source>
</evidence>
<feature type="domain" description="Cyclic nucleotide-binding" evidence="14">
    <location>
        <begin position="1"/>
        <end position="87"/>
    </location>
</feature>
<evidence type="ECO:0000256" key="7">
    <source>
        <dbReference type="ARBA" id="ARBA00023015"/>
    </source>
</evidence>
<dbReference type="SUPFAM" id="SSF46785">
    <property type="entry name" value="Winged helix' DNA-binding domain"/>
    <property type="match status" value="1"/>
</dbReference>
<keyword evidence="11" id="KW-0804">Transcription</keyword>
<accession>A0ABP9L3R5</accession>
<evidence type="ECO:0000256" key="8">
    <source>
        <dbReference type="ARBA" id="ARBA00023026"/>
    </source>
</evidence>
<evidence type="ECO:0000256" key="3">
    <source>
        <dbReference type="ARBA" id="ARBA00020769"/>
    </source>
</evidence>
<dbReference type="Proteomes" id="UP001501083">
    <property type="component" value="Unassembled WGS sequence"/>
</dbReference>
<dbReference type="InterPro" id="IPR014710">
    <property type="entry name" value="RmlC-like_jellyroll"/>
</dbReference>
<keyword evidence="8" id="KW-0843">Virulence</keyword>
<protein>
    <recommendedName>
        <fullName evidence="3">CRP-like protein Clp</fullName>
    </recommendedName>
    <alternativeName>
        <fullName evidence="12">Catabolite activation-like protein</fullName>
    </alternativeName>
</protein>
<evidence type="ECO:0000256" key="4">
    <source>
        <dbReference type="ARBA" id="ARBA00022491"/>
    </source>
</evidence>
<dbReference type="InterPro" id="IPR018490">
    <property type="entry name" value="cNMP-bd_dom_sf"/>
</dbReference>
<comment type="subunit">
    <text evidence="2">Homodimer.</text>
</comment>
<keyword evidence="5" id="KW-0021">Allosteric enzyme</keyword>
<dbReference type="EMBL" id="BAABKY010000001">
    <property type="protein sequence ID" value="GAA5069863.1"/>
    <property type="molecule type" value="Genomic_DNA"/>
</dbReference>
<evidence type="ECO:0000256" key="1">
    <source>
        <dbReference type="ARBA" id="ARBA00004496"/>
    </source>
</evidence>
<keyword evidence="10" id="KW-0010">Activator</keyword>
<feature type="domain" description="HTH crp-type" evidence="15">
    <location>
        <begin position="106"/>
        <end position="178"/>
    </location>
</feature>
<sequence>MFRIDDRFEAIYLIGSGAFKISRFSAEGHEELCAFRFPGEFIGLDGIVSGRHQYEGLALEPSTAHVLHKDNLERMAVSPELFPSLLMALAHDSDCGHLHSQILGHREALGRLAYFLLDIGDRMVQETGSTHFRLPMSRADIACHLGLARETVSRAFAHLQADGTIDLARRAVRIIRRDELMRIAHHDPNRPMRSGPAGVRQLRSRAPPHS</sequence>